<evidence type="ECO:0000313" key="3">
    <source>
        <dbReference type="Proteomes" id="UP001562354"/>
    </source>
</evidence>
<protein>
    <submittedName>
        <fullName evidence="2">Uncharacterized protein</fullName>
    </submittedName>
</protein>
<proteinExistence type="predicted"/>
<accession>A0ABR3P1P0</accession>
<feature type="compositionally biased region" description="Polar residues" evidence="1">
    <location>
        <begin position="1"/>
        <end position="23"/>
    </location>
</feature>
<organism evidence="2 3">
    <name type="scientific">Neodothiora populina</name>
    <dbReference type="NCBI Taxonomy" id="2781224"/>
    <lineage>
        <taxon>Eukaryota</taxon>
        <taxon>Fungi</taxon>
        <taxon>Dikarya</taxon>
        <taxon>Ascomycota</taxon>
        <taxon>Pezizomycotina</taxon>
        <taxon>Dothideomycetes</taxon>
        <taxon>Dothideomycetidae</taxon>
        <taxon>Dothideales</taxon>
        <taxon>Dothioraceae</taxon>
        <taxon>Neodothiora</taxon>
    </lineage>
</organism>
<evidence type="ECO:0000313" key="2">
    <source>
        <dbReference type="EMBL" id="KAL1296583.1"/>
    </source>
</evidence>
<keyword evidence="3" id="KW-1185">Reference proteome</keyword>
<dbReference type="GeneID" id="95973783"/>
<comment type="caution">
    <text evidence="2">The sequence shown here is derived from an EMBL/GenBank/DDBJ whole genome shotgun (WGS) entry which is preliminary data.</text>
</comment>
<feature type="region of interest" description="Disordered" evidence="1">
    <location>
        <begin position="1"/>
        <end position="47"/>
    </location>
</feature>
<gene>
    <name evidence="2" type="ORF">AAFC00_000080</name>
</gene>
<reference evidence="2 3" key="1">
    <citation type="submission" date="2024-07" db="EMBL/GenBank/DDBJ databases">
        <title>Draft sequence of the Neodothiora populina.</title>
        <authorList>
            <person name="Drown D.D."/>
            <person name="Schuette U.S."/>
            <person name="Buechlein A.B."/>
            <person name="Rusch D.R."/>
            <person name="Winton L.W."/>
            <person name="Adams G.A."/>
        </authorList>
    </citation>
    <scope>NUCLEOTIDE SEQUENCE [LARGE SCALE GENOMIC DNA]</scope>
    <source>
        <strain evidence="2 3">CPC 39397</strain>
    </source>
</reference>
<name>A0ABR3P1P0_9PEZI</name>
<dbReference type="EMBL" id="JBFMKM010000018">
    <property type="protein sequence ID" value="KAL1296583.1"/>
    <property type="molecule type" value="Genomic_DNA"/>
</dbReference>
<sequence length="313" mass="33951">MTDRQNPPTYLNYRNETNSSSKDTLPRPPQSPGRRPPPPPPPASLQSHTNTLLIYMSDLPSQDMHLYLSTILSRYSISEVSIIATNDEALKVTRMDVYTAAGRLRQDILVSPTKINAPMVPAELADAARMLESKTLCGVLCCQHHKTTAVSEGENALPKTPRDIIDYDEAELEDSWRKNVSTLHTLARTTVPLLRRAPLHPSPFFCLDSSMTLSPLDSAAHEALLHHLASHPASQGLRFGLASEELVPAPPPAPAASLPLAVNIPRANGKAHDESGYSSGGGGNGFYYGSADNTSPLGESPTKLWASWAMMNE</sequence>
<dbReference type="RefSeq" id="XP_069196265.1">
    <property type="nucleotide sequence ID" value="XM_069347548.1"/>
</dbReference>
<evidence type="ECO:0000256" key="1">
    <source>
        <dbReference type="SAM" id="MobiDB-lite"/>
    </source>
</evidence>
<feature type="compositionally biased region" description="Pro residues" evidence="1">
    <location>
        <begin position="26"/>
        <end position="43"/>
    </location>
</feature>
<dbReference type="Proteomes" id="UP001562354">
    <property type="component" value="Unassembled WGS sequence"/>
</dbReference>